<evidence type="ECO:0000259" key="1">
    <source>
        <dbReference type="Pfam" id="PF01433"/>
    </source>
</evidence>
<dbReference type="PANTHER" id="PTHR11533:SF174">
    <property type="entry name" value="PUROMYCIN-SENSITIVE AMINOPEPTIDASE-RELATED"/>
    <property type="match status" value="1"/>
</dbReference>
<reference evidence="4" key="1">
    <citation type="submission" date="2017-02" db="UniProtKB">
        <authorList>
            <consortium name="WormBaseParasite"/>
        </authorList>
    </citation>
    <scope>IDENTIFICATION</scope>
</reference>
<dbReference type="GO" id="GO:0042277">
    <property type="term" value="F:peptide binding"/>
    <property type="evidence" value="ECO:0007669"/>
    <property type="project" value="TreeGrafter"/>
</dbReference>
<dbReference type="InterPro" id="IPR014782">
    <property type="entry name" value="Peptidase_M1_dom"/>
</dbReference>
<dbReference type="GO" id="GO:0005737">
    <property type="term" value="C:cytoplasm"/>
    <property type="evidence" value="ECO:0007669"/>
    <property type="project" value="TreeGrafter"/>
</dbReference>
<dbReference type="GO" id="GO:0043171">
    <property type="term" value="P:peptide catabolic process"/>
    <property type="evidence" value="ECO:0007669"/>
    <property type="project" value="TreeGrafter"/>
</dbReference>
<dbReference type="InterPro" id="IPR050344">
    <property type="entry name" value="Peptidase_M1_aminopeptidases"/>
</dbReference>
<feature type="domain" description="Peptidase M1 membrane alanine aminopeptidase" evidence="1">
    <location>
        <begin position="80"/>
        <end position="121"/>
    </location>
</feature>
<dbReference type="GO" id="GO:0005615">
    <property type="term" value="C:extracellular space"/>
    <property type="evidence" value="ECO:0007669"/>
    <property type="project" value="TreeGrafter"/>
</dbReference>
<sequence length="141" mass="15690">MDLRGRCVAATLSALRLSCSIARSALHPFQVVDFHCLYTHFVSSDYTRALQLDELKSSHPIEVCLALHSFPLLSCSPFQPFQDGMKAYSEKFKCSNATTKDLWTVLQATSGCDVTEFMPLWTKQTGYPVVSVRLIRAPGGK</sequence>
<gene>
    <name evidence="2" type="ORF">TASK_LOCUS9794</name>
</gene>
<protein>
    <submittedName>
        <fullName evidence="4">FBA_2 domain-containing protein</fullName>
    </submittedName>
</protein>
<evidence type="ECO:0000313" key="4">
    <source>
        <dbReference type="WBParaSite" id="TASK_0000979301-mRNA-1"/>
    </source>
</evidence>
<dbReference type="Gene3D" id="1.10.390.10">
    <property type="entry name" value="Neutral Protease Domain 2"/>
    <property type="match status" value="1"/>
</dbReference>
<reference evidence="2 3" key="2">
    <citation type="submission" date="2018-11" db="EMBL/GenBank/DDBJ databases">
        <authorList>
            <consortium name="Pathogen Informatics"/>
        </authorList>
    </citation>
    <scope>NUCLEOTIDE SEQUENCE [LARGE SCALE GENOMIC DNA]</scope>
</reference>
<dbReference type="SUPFAM" id="SSF55486">
    <property type="entry name" value="Metalloproteases ('zincins'), catalytic domain"/>
    <property type="match status" value="1"/>
</dbReference>
<dbReference type="GO" id="GO:0016020">
    <property type="term" value="C:membrane"/>
    <property type="evidence" value="ECO:0007669"/>
    <property type="project" value="TreeGrafter"/>
</dbReference>
<dbReference type="AlphaFoldDB" id="A0A0R3WG00"/>
<keyword evidence="3" id="KW-1185">Reference proteome</keyword>
<evidence type="ECO:0000313" key="2">
    <source>
        <dbReference type="EMBL" id="VDK45598.1"/>
    </source>
</evidence>
<dbReference type="OrthoDB" id="275509at2759"/>
<dbReference type="GO" id="GO:0008270">
    <property type="term" value="F:zinc ion binding"/>
    <property type="evidence" value="ECO:0007669"/>
    <property type="project" value="InterPro"/>
</dbReference>
<dbReference type="STRING" id="60517.A0A0R3WG00"/>
<dbReference type="Pfam" id="PF01433">
    <property type="entry name" value="Peptidase_M1"/>
    <property type="match status" value="1"/>
</dbReference>
<dbReference type="Proteomes" id="UP000282613">
    <property type="component" value="Unassembled WGS sequence"/>
</dbReference>
<dbReference type="GO" id="GO:0070006">
    <property type="term" value="F:metalloaminopeptidase activity"/>
    <property type="evidence" value="ECO:0007669"/>
    <property type="project" value="TreeGrafter"/>
</dbReference>
<dbReference type="WBParaSite" id="TASK_0000979301-mRNA-1">
    <property type="protein sequence ID" value="TASK_0000979301-mRNA-1"/>
    <property type="gene ID" value="TASK_0000979301"/>
</dbReference>
<proteinExistence type="predicted"/>
<dbReference type="GO" id="GO:0006508">
    <property type="term" value="P:proteolysis"/>
    <property type="evidence" value="ECO:0007669"/>
    <property type="project" value="TreeGrafter"/>
</dbReference>
<dbReference type="InterPro" id="IPR027268">
    <property type="entry name" value="Peptidase_M4/M1_CTD_sf"/>
</dbReference>
<dbReference type="EMBL" id="UYRS01019482">
    <property type="protein sequence ID" value="VDK45598.1"/>
    <property type="molecule type" value="Genomic_DNA"/>
</dbReference>
<evidence type="ECO:0000313" key="3">
    <source>
        <dbReference type="Proteomes" id="UP000282613"/>
    </source>
</evidence>
<dbReference type="PANTHER" id="PTHR11533">
    <property type="entry name" value="PROTEASE M1 ZINC METALLOPROTEASE"/>
    <property type="match status" value="1"/>
</dbReference>
<organism evidence="4">
    <name type="scientific">Taenia asiatica</name>
    <name type="common">Asian tapeworm</name>
    <dbReference type="NCBI Taxonomy" id="60517"/>
    <lineage>
        <taxon>Eukaryota</taxon>
        <taxon>Metazoa</taxon>
        <taxon>Spiralia</taxon>
        <taxon>Lophotrochozoa</taxon>
        <taxon>Platyhelminthes</taxon>
        <taxon>Cestoda</taxon>
        <taxon>Eucestoda</taxon>
        <taxon>Cyclophyllidea</taxon>
        <taxon>Taeniidae</taxon>
        <taxon>Taenia</taxon>
    </lineage>
</organism>
<accession>A0A0R3WG00</accession>
<name>A0A0R3WG00_TAEAS</name>